<feature type="compositionally biased region" description="Low complexity" evidence="1">
    <location>
        <begin position="66"/>
        <end position="75"/>
    </location>
</feature>
<proteinExistence type="predicted"/>
<dbReference type="Proteomes" id="UP000176665">
    <property type="component" value="Unassembled WGS sequence"/>
</dbReference>
<protein>
    <submittedName>
        <fullName evidence="2">Uncharacterized protein</fullName>
    </submittedName>
</protein>
<feature type="region of interest" description="Disordered" evidence="1">
    <location>
        <begin position="62"/>
        <end position="83"/>
    </location>
</feature>
<accession>A0A1F5YPX7</accession>
<evidence type="ECO:0000313" key="3">
    <source>
        <dbReference type="Proteomes" id="UP000176665"/>
    </source>
</evidence>
<sequence length="197" mass="23012">MNMLMRRIFKSISVRLANEIDRYRRAEESLLSEWFDILYILLQSEEKKGNVGFKTWFQKEGESELTESPTPTESGQAPMASGQAGQPLYKVKILDLPITVKEHKKFRPQLSEVNLIPGIFPDSLPEIQSWRLDLVIYNETGKKVWPETFFSRYQYSQPQSFYKHEIRFSSGRELTAFEVKFVKSIFDTATEKLVSKE</sequence>
<name>A0A1F5YPX7_9BACT</name>
<gene>
    <name evidence="2" type="ORF">A2W14_05170</name>
</gene>
<comment type="caution">
    <text evidence="2">The sequence shown here is derived from an EMBL/GenBank/DDBJ whole genome shotgun (WGS) entry which is preliminary data.</text>
</comment>
<evidence type="ECO:0000313" key="2">
    <source>
        <dbReference type="EMBL" id="OGG02251.1"/>
    </source>
</evidence>
<reference evidence="2 3" key="1">
    <citation type="journal article" date="2016" name="Nat. Commun.">
        <title>Thousands of microbial genomes shed light on interconnected biogeochemical processes in an aquifer system.</title>
        <authorList>
            <person name="Anantharaman K."/>
            <person name="Brown C.T."/>
            <person name="Hug L.A."/>
            <person name="Sharon I."/>
            <person name="Castelle C.J."/>
            <person name="Probst A.J."/>
            <person name="Thomas B.C."/>
            <person name="Singh A."/>
            <person name="Wilkins M.J."/>
            <person name="Karaoz U."/>
            <person name="Brodie E.L."/>
            <person name="Williams K.H."/>
            <person name="Hubbard S.S."/>
            <person name="Banfield J.F."/>
        </authorList>
    </citation>
    <scope>NUCLEOTIDE SEQUENCE [LARGE SCALE GENOMIC DNA]</scope>
</reference>
<dbReference type="STRING" id="1798371.A2W14_05170"/>
<evidence type="ECO:0000256" key="1">
    <source>
        <dbReference type="SAM" id="MobiDB-lite"/>
    </source>
</evidence>
<dbReference type="EMBL" id="MFJA01000068">
    <property type="protein sequence ID" value="OGG02251.1"/>
    <property type="molecule type" value="Genomic_DNA"/>
</dbReference>
<organism evidence="2 3">
    <name type="scientific">Candidatus Gottesmanbacteria bacterium RBG_16_37_8</name>
    <dbReference type="NCBI Taxonomy" id="1798371"/>
    <lineage>
        <taxon>Bacteria</taxon>
        <taxon>Candidatus Gottesmaniibacteriota</taxon>
    </lineage>
</organism>
<dbReference type="AlphaFoldDB" id="A0A1F5YPX7"/>